<dbReference type="AlphaFoldDB" id="A0AAV1KHI6"/>
<dbReference type="SUPFAM" id="SSF53098">
    <property type="entry name" value="Ribonuclease H-like"/>
    <property type="match status" value="1"/>
</dbReference>
<organism evidence="2 3">
    <name type="scientific">Parnassius mnemosyne</name>
    <name type="common">clouded apollo</name>
    <dbReference type="NCBI Taxonomy" id="213953"/>
    <lineage>
        <taxon>Eukaryota</taxon>
        <taxon>Metazoa</taxon>
        <taxon>Ecdysozoa</taxon>
        <taxon>Arthropoda</taxon>
        <taxon>Hexapoda</taxon>
        <taxon>Insecta</taxon>
        <taxon>Pterygota</taxon>
        <taxon>Neoptera</taxon>
        <taxon>Endopterygota</taxon>
        <taxon>Lepidoptera</taxon>
        <taxon>Glossata</taxon>
        <taxon>Ditrysia</taxon>
        <taxon>Papilionoidea</taxon>
        <taxon>Papilionidae</taxon>
        <taxon>Parnassiinae</taxon>
        <taxon>Parnassini</taxon>
        <taxon>Parnassius</taxon>
        <taxon>Driopa</taxon>
    </lineage>
</organism>
<accession>A0AAV1KHI6</accession>
<evidence type="ECO:0000313" key="2">
    <source>
        <dbReference type="EMBL" id="CAK1581562.1"/>
    </source>
</evidence>
<comment type="caution">
    <text evidence="2">The sequence shown here is derived from an EMBL/GenBank/DDBJ whole genome shotgun (WGS) entry which is preliminary data.</text>
</comment>
<gene>
    <name evidence="2" type="ORF">PARMNEM_LOCUS3213</name>
</gene>
<evidence type="ECO:0000259" key="1">
    <source>
        <dbReference type="PROSITE" id="PS50994"/>
    </source>
</evidence>
<dbReference type="GO" id="GO:0015074">
    <property type="term" value="P:DNA integration"/>
    <property type="evidence" value="ECO:0007669"/>
    <property type="project" value="InterPro"/>
</dbReference>
<protein>
    <recommendedName>
        <fullName evidence="1">Integrase catalytic domain-containing protein</fullName>
    </recommendedName>
</protein>
<dbReference type="Proteomes" id="UP001314205">
    <property type="component" value="Unassembled WGS sequence"/>
</dbReference>
<dbReference type="InterPro" id="IPR036397">
    <property type="entry name" value="RNaseH_sf"/>
</dbReference>
<dbReference type="Gene3D" id="3.30.420.10">
    <property type="entry name" value="Ribonuclease H-like superfamily/Ribonuclease H"/>
    <property type="match status" value="1"/>
</dbReference>
<dbReference type="EMBL" id="CAVLGL010000035">
    <property type="protein sequence ID" value="CAK1581562.1"/>
    <property type="molecule type" value="Genomic_DNA"/>
</dbReference>
<sequence>MGNLPSQRGTPNFPFRTVCIDLAGPFLTLNRKGRGSKLVKSYLCLFISLRYKCIHLEAVSNLTKDAFVLTFRRFVSRRGKPAEVFCDNGRNFVAGAKELNYFFKNHQAFLSDFASDEGTKFIFSPSYAPHFDGIWEAGVKSAKFHIKRTIGNSHLKFEELTTLFAQVESILNSPPLCPLSSSPDDLQVLTPGPFLIGRTLTALPSPALDDLNSNHLQRYERIQQIYHHFWSRWQREYVAELQQRFKWKTNCTSLNIGDMVLLQEDNAPPLCWRFRRVQKLYPGQDGVPRVADVDTTKGCVRRPVVRLCPLPTAEDFKD</sequence>
<dbReference type="InterPro" id="IPR001584">
    <property type="entry name" value="Integrase_cat-core"/>
</dbReference>
<proteinExistence type="predicted"/>
<name>A0AAV1KHI6_9NEOP</name>
<dbReference type="Pfam" id="PF18701">
    <property type="entry name" value="DUF5641"/>
    <property type="match status" value="1"/>
</dbReference>
<dbReference type="InterPro" id="IPR040676">
    <property type="entry name" value="DUF5641"/>
</dbReference>
<dbReference type="GO" id="GO:0003676">
    <property type="term" value="F:nucleic acid binding"/>
    <property type="evidence" value="ECO:0007669"/>
    <property type="project" value="InterPro"/>
</dbReference>
<keyword evidence="3" id="KW-1185">Reference proteome</keyword>
<evidence type="ECO:0000313" key="3">
    <source>
        <dbReference type="Proteomes" id="UP001314205"/>
    </source>
</evidence>
<dbReference type="PROSITE" id="PS50994">
    <property type="entry name" value="INTEGRASE"/>
    <property type="match status" value="1"/>
</dbReference>
<feature type="domain" description="Integrase catalytic" evidence="1">
    <location>
        <begin position="10"/>
        <end position="199"/>
    </location>
</feature>
<dbReference type="PANTHER" id="PTHR47331">
    <property type="entry name" value="PHD-TYPE DOMAIN-CONTAINING PROTEIN"/>
    <property type="match status" value="1"/>
</dbReference>
<reference evidence="2 3" key="1">
    <citation type="submission" date="2023-11" db="EMBL/GenBank/DDBJ databases">
        <authorList>
            <person name="Hedman E."/>
            <person name="Englund M."/>
            <person name="Stromberg M."/>
            <person name="Nyberg Akerstrom W."/>
            <person name="Nylinder S."/>
            <person name="Jareborg N."/>
            <person name="Kallberg Y."/>
            <person name="Kronander E."/>
        </authorList>
    </citation>
    <scope>NUCLEOTIDE SEQUENCE [LARGE SCALE GENOMIC DNA]</scope>
</reference>
<dbReference type="InterPro" id="IPR012337">
    <property type="entry name" value="RNaseH-like_sf"/>
</dbReference>